<proteinExistence type="predicted"/>
<name>A0A502EEQ9_9MYCO</name>
<keyword evidence="5" id="KW-1185">Reference proteome</keyword>
<accession>A0A502EEQ9</accession>
<dbReference type="SUPFAM" id="SSF47336">
    <property type="entry name" value="ACP-like"/>
    <property type="match status" value="1"/>
</dbReference>
<dbReference type="OrthoDB" id="4558321at2"/>
<evidence type="ECO:0000256" key="2">
    <source>
        <dbReference type="ARBA" id="ARBA00022553"/>
    </source>
</evidence>
<keyword evidence="1" id="KW-0596">Phosphopantetheine</keyword>
<evidence type="ECO:0000259" key="3">
    <source>
        <dbReference type="PROSITE" id="PS50075"/>
    </source>
</evidence>
<dbReference type="EMBL" id="RCZG01000002">
    <property type="protein sequence ID" value="TPG35744.1"/>
    <property type="molecule type" value="Genomic_DNA"/>
</dbReference>
<reference evidence="4 5" key="1">
    <citation type="journal article" date="2019" name="Environ. Microbiol.">
        <title>Species interactions and distinct microbial communities in high Arctic permafrost affected cryosols are associated with the CH4 and CO2 gas fluxes.</title>
        <authorList>
            <person name="Altshuler I."/>
            <person name="Hamel J."/>
            <person name="Turney S."/>
            <person name="Magnuson E."/>
            <person name="Levesque R."/>
            <person name="Greer C."/>
            <person name="Whyte L.G."/>
        </authorList>
    </citation>
    <scope>NUCLEOTIDE SEQUENCE [LARGE SCALE GENOMIC DNA]</scope>
    <source>
        <strain evidence="4 5">S5.20</strain>
    </source>
</reference>
<keyword evidence="2" id="KW-0597">Phosphoprotein</keyword>
<organism evidence="4 5">
    <name type="scientific">Mycolicibacterium hodleri</name>
    <dbReference type="NCBI Taxonomy" id="49897"/>
    <lineage>
        <taxon>Bacteria</taxon>
        <taxon>Bacillati</taxon>
        <taxon>Actinomycetota</taxon>
        <taxon>Actinomycetes</taxon>
        <taxon>Mycobacteriales</taxon>
        <taxon>Mycobacteriaceae</taxon>
        <taxon>Mycolicibacterium</taxon>
    </lineage>
</organism>
<evidence type="ECO:0000313" key="4">
    <source>
        <dbReference type="EMBL" id="TPG35744.1"/>
    </source>
</evidence>
<dbReference type="Proteomes" id="UP000320095">
    <property type="component" value="Unassembled WGS sequence"/>
</dbReference>
<evidence type="ECO:0000256" key="1">
    <source>
        <dbReference type="ARBA" id="ARBA00022450"/>
    </source>
</evidence>
<dbReference type="InterPro" id="IPR009081">
    <property type="entry name" value="PP-bd_ACP"/>
</dbReference>
<dbReference type="PROSITE" id="PS50075">
    <property type="entry name" value="CARRIER"/>
    <property type="match status" value="1"/>
</dbReference>
<gene>
    <name evidence="4" type="ORF">EAH80_06665</name>
</gene>
<dbReference type="InterPro" id="IPR036736">
    <property type="entry name" value="ACP-like_sf"/>
</dbReference>
<dbReference type="PROSITE" id="PS00012">
    <property type="entry name" value="PHOSPHOPANTETHEINE"/>
    <property type="match status" value="1"/>
</dbReference>
<dbReference type="InterPro" id="IPR006162">
    <property type="entry name" value="Ppantetheine_attach_site"/>
</dbReference>
<dbReference type="Pfam" id="PF00550">
    <property type="entry name" value="PP-binding"/>
    <property type="match status" value="1"/>
</dbReference>
<feature type="domain" description="Carrier" evidence="3">
    <location>
        <begin position="2"/>
        <end position="79"/>
    </location>
</feature>
<sequence>MPIEYEVERDIVDYLGAHYGLEPDQITDESTLDDLGVDSLGLLAIADIVENKYAISLNDERIAGVRTLSGFKDLILVKIAGKA</sequence>
<dbReference type="RefSeq" id="WP_140689033.1">
    <property type="nucleotide sequence ID" value="NZ_RCZG01000002.1"/>
</dbReference>
<dbReference type="Gene3D" id="1.10.1200.10">
    <property type="entry name" value="ACP-like"/>
    <property type="match status" value="1"/>
</dbReference>
<dbReference type="AlphaFoldDB" id="A0A502EEQ9"/>
<comment type="caution">
    <text evidence="4">The sequence shown here is derived from an EMBL/GenBank/DDBJ whole genome shotgun (WGS) entry which is preliminary data.</text>
</comment>
<protein>
    <submittedName>
        <fullName evidence="4">Acyl carrier protein</fullName>
    </submittedName>
</protein>
<evidence type="ECO:0000313" key="5">
    <source>
        <dbReference type="Proteomes" id="UP000320095"/>
    </source>
</evidence>